<dbReference type="InterPro" id="IPR001498">
    <property type="entry name" value="Impact_N"/>
</dbReference>
<dbReference type="AlphaFoldDB" id="A0A7U8C567"/>
<dbReference type="PANTHER" id="PTHR16301:SF20">
    <property type="entry name" value="IMPACT FAMILY MEMBER YIGZ"/>
    <property type="match status" value="1"/>
</dbReference>
<dbReference type="InterPro" id="IPR015796">
    <property type="entry name" value="Impact_YigZ-like"/>
</dbReference>
<dbReference type="PROSITE" id="PS00910">
    <property type="entry name" value="UPF0029"/>
    <property type="match status" value="1"/>
</dbReference>
<dbReference type="InterPro" id="IPR020568">
    <property type="entry name" value="Ribosomal_Su5_D2-typ_SF"/>
</dbReference>
<dbReference type="InterPro" id="IPR020569">
    <property type="entry name" value="UPF0029_Impact_CS"/>
</dbReference>
<dbReference type="InterPro" id="IPR023582">
    <property type="entry name" value="Impact"/>
</dbReference>
<gene>
    <name evidence="3" type="ORF">MED92_03722</name>
</gene>
<evidence type="ECO:0000313" key="4">
    <source>
        <dbReference type="Proteomes" id="UP000002171"/>
    </source>
</evidence>
<proteinExistence type="inferred from homology"/>
<reference evidence="3 4" key="1">
    <citation type="submission" date="2006-02" db="EMBL/GenBank/DDBJ databases">
        <authorList>
            <person name="Pinhassi J."/>
            <person name="Pedros-Alio C."/>
            <person name="Ferriera S."/>
            <person name="Johnson J."/>
            <person name="Kravitz S."/>
            <person name="Halpern A."/>
            <person name="Remington K."/>
            <person name="Beeson K."/>
            <person name="Tran B."/>
            <person name="Rogers Y.-H."/>
            <person name="Friedman R."/>
            <person name="Venter J.C."/>
        </authorList>
    </citation>
    <scope>NUCLEOTIDE SEQUENCE [LARGE SCALE GENOMIC DNA]</scope>
    <source>
        <strain evidence="3 4">MED92</strain>
    </source>
</reference>
<dbReference type="EMBL" id="AAOW01000006">
    <property type="protein sequence ID" value="EAR61673.1"/>
    <property type="molecule type" value="Genomic_DNA"/>
</dbReference>
<protein>
    <recommendedName>
        <fullName evidence="2">Impact N-terminal domain-containing protein</fullName>
    </recommendedName>
</protein>
<comment type="similarity">
    <text evidence="1">Belongs to the IMPACT family.</text>
</comment>
<dbReference type="NCBIfam" id="TIGR00257">
    <property type="entry name" value="IMPACT_YIGZ"/>
    <property type="match status" value="1"/>
</dbReference>
<dbReference type="Gene3D" id="3.30.230.30">
    <property type="entry name" value="Impact, N-terminal domain"/>
    <property type="match status" value="1"/>
</dbReference>
<evidence type="ECO:0000256" key="1">
    <source>
        <dbReference type="ARBA" id="ARBA00007665"/>
    </source>
</evidence>
<evidence type="ECO:0000259" key="2">
    <source>
        <dbReference type="Pfam" id="PF01205"/>
    </source>
</evidence>
<dbReference type="Proteomes" id="UP000002171">
    <property type="component" value="Unassembled WGS sequence"/>
</dbReference>
<dbReference type="OrthoDB" id="9813771at2"/>
<dbReference type="PANTHER" id="PTHR16301">
    <property type="entry name" value="IMPACT-RELATED"/>
    <property type="match status" value="1"/>
</dbReference>
<dbReference type="GO" id="GO:0006446">
    <property type="term" value="P:regulation of translational initiation"/>
    <property type="evidence" value="ECO:0007669"/>
    <property type="project" value="TreeGrafter"/>
</dbReference>
<dbReference type="SUPFAM" id="SSF54211">
    <property type="entry name" value="Ribosomal protein S5 domain 2-like"/>
    <property type="match status" value="1"/>
</dbReference>
<keyword evidence="4" id="KW-1185">Reference proteome</keyword>
<accession>A0A7U8C567</accession>
<dbReference type="RefSeq" id="WP_007022760.1">
    <property type="nucleotide sequence ID" value="NZ_CH724127.1"/>
</dbReference>
<feature type="domain" description="Impact N-terminal" evidence="2">
    <location>
        <begin position="18"/>
        <end position="125"/>
    </location>
</feature>
<evidence type="ECO:0000313" key="3">
    <source>
        <dbReference type="EMBL" id="EAR61673.1"/>
    </source>
</evidence>
<dbReference type="InterPro" id="IPR036956">
    <property type="entry name" value="Impact_N_sf"/>
</dbReference>
<sequence>MNQYYPCSENFQYETEVKHSRFITYIEHTPSPQDAQAFIVEINQLHPKANHNCWAYIAGTRDNLRCWNCSDDGEPKGTAGKPMLNVLEHSELCEITVVVTRYFGGIKLGAGGLVRAYSQAVSQALKELATTQKIELIPFTLSLPHHLVGDIERALAIPTLQIDQREWTDKLLITGKGTLHDLQSLKQSLTNVWHLIEYKDDQES</sequence>
<comment type="caution">
    <text evidence="3">The sequence shown here is derived from an EMBL/GenBank/DDBJ whole genome shotgun (WGS) entry which is preliminary data.</text>
</comment>
<dbReference type="Pfam" id="PF01205">
    <property type="entry name" value="Impact_N"/>
    <property type="match status" value="1"/>
</dbReference>
<name>A0A7U8C567_NEPCE</name>
<dbReference type="GO" id="GO:0005737">
    <property type="term" value="C:cytoplasm"/>
    <property type="evidence" value="ECO:0007669"/>
    <property type="project" value="TreeGrafter"/>
</dbReference>
<organism evidence="3 4">
    <name type="scientific">Neptuniibacter caesariensis</name>
    <dbReference type="NCBI Taxonomy" id="207954"/>
    <lineage>
        <taxon>Bacteria</taxon>
        <taxon>Pseudomonadati</taxon>
        <taxon>Pseudomonadota</taxon>
        <taxon>Gammaproteobacteria</taxon>
        <taxon>Oceanospirillales</taxon>
        <taxon>Oceanospirillaceae</taxon>
        <taxon>Neptuniibacter</taxon>
    </lineage>
</organism>